<evidence type="ECO:0000259" key="5">
    <source>
        <dbReference type="PROSITE" id="PS50901"/>
    </source>
</evidence>
<feature type="binding site" evidence="4">
    <location>
        <begin position="339"/>
        <end position="346"/>
    </location>
    <ligand>
        <name>ATP</name>
        <dbReference type="ChEBI" id="CHEBI:30616"/>
    </ligand>
</feature>
<evidence type="ECO:0000256" key="2">
    <source>
        <dbReference type="ARBA" id="ARBA00022741"/>
    </source>
</evidence>
<evidence type="ECO:0000313" key="6">
    <source>
        <dbReference type="EMBL" id="SNW10540.1"/>
    </source>
</evidence>
<dbReference type="PANTHER" id="PTHR22683:SF41">
    <property type="entry name" value="DNA TRANSLOCASE FTSK"/>
    <property type="match status" value="1"/>
</dbReference>
<protein>
    <submittedName>
        <fullName evidence="6">DNA translocase FtsK</fullName>
    </submittedName>
</protein>
<evidence type="ECO:0000256" key="3">
    <source>
        <dbReference type="ARBA" id="ARBA00022840"/>
    </source>
</evidence>
<organism evidence="6 7">
    <name type="scientific">Eikenella corrodens</name>
    <dbReference type="NCBI Taxonomy" id="539"/>
    <lineage>
        <taxon>Bacteria</taxon>
        <taxon>Pseudomonadati</taxon>
        <taxon>Pseudomonadota</taxon>
        <taxon>Betaproteobacteria</taxon>
        <taxon>Neisseriales</taxon>
        <taxon>Neisseriaceae</taxon>
        <taxon>Eikenella</taxon>
    </lineage>
</organism>
<keyword evidence="2 4" id="KW-0547">Nucleotide-binding</keyword>
<dbReference type="Pfam" id="PF01580">
    <property type="entry name" value="FtsK_SpoIIIE"/>
    <property type="match status" value="1"/>
</dbReference>
<evidence type="ECO:0000313" key="7">
    <source>
        <dbReference type="Proteomes" id="UP000215465"/>
    </source>
</evidence>
<evidence type="ECO:0000256" key="1">
    <source>
        <dbReference type="ARBA" id="ARBA00004308"/>
    </source>
</evidence>
<dbReference type="GO" id="GO:0005524">
    <property type="term" value="F:ATP binding"/>
    <property type="evidence" value="ECO:0007669"/>
    <property type="project" value="UniProtKB-UniRule"/>
</dbReference>
<reference evidence="6 7" key="1">
    <citation type="submission" date="2017-06" db="EMBL/GenBank/DDBJ databases">
        <authorList>
            <consortium name="Pathogen Informatics"/>
        </authorList>
    </citation>
    <scope>NUCLEOTIDE SEQUENCE [LARGE SCALE GENOMIC DNA]</scope>
    <source>
        <strain evidence="6 7">NCTC10596</strain>
    </source>
</reference>
<dbReference type="InterPro" id="IPR002543">
    <property type="entry name" value="FtsK_dom"/>
</dbReference>
<dbReference type="InterPro" id="IPR027417">
    <property type="entry name" value="P-loop_NTPase"/>
</dbReference>
<name>A0A8B4GI93_EIKCO</name>
<keyword evidence="3 4" id="KW-0067">ATP-binding</keyword>
<dbReference type="Gene3D" id="3.40.50.300">
    <property type="entry name" value="P-loop containing nucleotide triphosphate hydrolases"/>
    <property type="match status" value="1"/>
</dbReference>
<feature type="domain" description="FtsK" evidence="5">
    <location>
        <begin position="322"/>
        <end position="505"/>
    </location>
</feature>
<dbReference type="InterPro" id="IPR050206">
    <property type="entry name" value="FtsK/SpoIIIE/SftA"/>
</dbReference>
<gene>
    <name evidence="6" type="primary">ftsK_3</name>
    <name evidence="6" type="ORF">SAMEA4412678_01962</name>
</gene>
<sequence>MYELDDDKICNDKYWVTLTENTHIKSSGEAAKILKRLESDGVLPKMQNHEWARLCIAFCFAKTKNIKDWEQKPGMDGGLEIASFNTCFNQNGKKGEEKFWLAYISQRMFDEAPERKFTKKHLFAYIQLAWHNGAKLLEGRYRKALDYCDGSIVEAKKIFFDELAGLAAQHRGSGSDGAAPAVSGSLHSPNPVSNGIDLRSSPAANREMGEKIVAALQGMGKGVKTITFLGQGVRYDSYLIQFTDYADWDKLYDRFCSAMGIPKDSSTVRTEQYAGLPHAHEIKILRHENTWHKLEKNDFESALKQYRGDFLIPCCIGADEDGKAVFADLYEAPHILVGGTTRMGKSVLVSSIMKSLFELNRQDSFEAAIFDPAANYSVFKTAPNLWQSEIHGERSRFLSLLENLVDEMNGRLALLREHDAEKIQHLPEEYRPKLLIVLLEELAALLDTDKNAEKPIIQMLQEGAKTGIHMLLVTQEPNSQTFSSKLLANLPSRIALRVVKPGSSRMILGEGGAEYLTSKGDHLVKWNGGAAQFLHGYNV</sequence>
<dbReference type="GeneID" id="60770854"/>
<dbReference type="RefSeq" id="WP_003822251.1">
    <property type="nucleotide sequence ID" value="NZ_CP082861.1"/>
</dbReference>
<dbReference type="GO" id="GO:0003677">
    <property type="term" value="F:DNA binding"/>
    <property type="evidence" value="ECO:0007669"/>
    <property type="project" value="InterPro"/>
</dbReference>
<dbReference type="KEGG" id="ecor:SAMEA4412678_1962"/>
<comment type="subcellular location">
    <subcellularLocation>
        <location evidence="1">Endomembrane system</location>
    </subcellularLocation>
</comment>
<dbReference type="PROSITE" id="PS50901">
    <property type="entry name" value="FTSK"/>
    <property type="match status" value="1"/>
</dbReference>
<proteinExistence type="predicted"/>
<dbReference type="Proteomes" id="UP000215465">
    <property type="component" value="Chromosome 1"/>
</dbReference>
<dbReference type="PANTHER" id="PTHR22683">
    <property type="entry name" value="SPORULATION PROTEIN RELATED"/>
    <property type="match status" value="1"/>
</dbReference>
<dbReference type="SUPFAM" id="SSF52540">
    <property type="entry name" value="P-loop containing nucleoside triphosphate hydrolases"/>
    <property type="match status" value="1"/>
</dbReference>
<dbReference type="AlphaFoldDB" id="A0A8B4GI93"/>
<accession>A0A8B4GI93</accession>
<dbReference type="EMBL" id="LT906482">
    <property type="protein sequence ID" value="SNW10540.1"/>
    <property type="molecule type" value="Genomic_DNA"/>
</dbReference>
<evidence type="ECO:0000256" key="4">
    <source>
        <dbReference type="PROSITE-ProRule" id="PRU00289"/>
    </source>
</evidence>